<name>A0ABQ9ZHN5_9CRUS</name>
<gene>
    <name evidence="1" type="ORF">OUZ56_021547</name>
</gene>
<reference evidence="1 2" key="1">
    <citation type="journal article" date="2023" name="Nucleic Acids Res.">
        <title>The hologenome of Daphnia magna reveals possible DNA methylation and microbiome-mediated evolution of the host genome.</title>
        <authorList>
            <person name="Chaturvedi A."/>
            <person name="Li X."/>
            <person name="Dhandapani V."/>
            <person name="Marshall H."/>
            <person name="Kissane S."/>
            <person name="Cuenca-Cambronero M."/>
            <person name="Asole G."/>
            <person name="Calvet F."/>
            <person name="Ruiz-Romero M."/>
            <person name="Marangio P."/>
            <person name="Guigo R."/>
            <person name="Rago D."/>
            <person name="Mirbahai L."/>
            <person name="Eastwood N."/>
            <person name="Colbourne J.K."/>
            <person name="Zhou J."/>
            <person name="Mallon E."/>
            <person name="Orsini L."/>
        </authorList>
    </citation>
    <scope>NUCLEOTIDE SEQUENCE [LARGE SCALE GENOMIC DNA]</scope>
    <source>
        <strain evidence="1">LRV0_1</strain>
    </source>
</reference>
<keyword evidence="2" id="KW-1185">Reference proteome</keyword>
<sequence length="75" mass="8866">MEPFLSRFHGKAHSWVCQLNLIDHNCFSMHGFSLRGVMVWSLAELCKIALQRIFDEEEFNDIYYDHSELDDNVSE</sequence>
<organism evidence="1 2">
    <name type="scientific">Daphnia magna</name>
    <dbReference type="NCBI Taxonomy" id="35525"/>
    <lineage>
        <taxon>Eukaryota</taxon>
        <taxon>Metazoa</taxon>
        <taxon>Ecdysozoa</taxon>
        <taxon>Arthropoda</taxon>
        <taxon>Crustacea</taxon>
        <taxon>Branchiopoda</taxon>
        <taxon>Diplostraca</taxon>
        <taxon>Cladocera</taxon>
        <taxon>Anomopoda</taxon>
        <taxon>Daphniidae</taxon>
        <taxon>Daphnia</taxon>
    </lineage>
</organism>
<accession>A0ABQ9ZHN5</accession>
<dbReference type="Proteomes" id="UP001234178">
    <property type="component" value="Unassembled WGS sequence"/>
</dbReference>
<dbReference type="EMBL" id="JAOYFB010000003">
    <property type="protein sequence ID" value="KAK4012448.1"/>
    <property type="molecule type" value="Genomic_DNA"/>
</dbReference>
<evidence type="ECO:0000313" key="2">
    <source>
        <dbReference type="Proteomes" id="UP001234178"/>
    </source>
</evidence>
<evidence type="ECO:0000313" key="1">
    <source>
        <dbReference type="EMBL" id="KAK4012448.1"/>
    </source>
</evidence>
<comment type="caution">
    <text evidence="1">The sequence shown here is derived from an EMBL/GenBank/DDBJ whole genome shotgun (WGS) entry which is preliminary data.</text>
</comment>
<protein>
    <submittedName>
        <fullName evidence="1">Uncharacterized protein</fullName>
    </submittedName>
</protein>
<proteinExistence type="predicted"/>